<protein>
    <submittedName>
        <fullName evidence="6">TetR/AcrR family transcriptional regulator</fullName>
    </submittedName>
</protein>
<dbReference type="RefSeq" id="WP_370717703.1">
    <property type="nucleotide sequence ID" value="NZ_JBGGTQ010000002.1"/>
</dbReference>
<dbReference type="PROSITE" id="PS50977">
    <property type="entry name" value="HTH_TETR_2"/>
    <property type="match status" value="1"/>
</dbReference>
<keyword evidence="2 4" id="KW-0238">DNA-binding</keyword>
<accession>A0ABV4HZ38</accession>
<organism evidence="6 7">
    <name type="scientific">Kineococcus mangrovi</name>
    <dbReference type="NCBI Taxonomy" id="1660183"/>
    <lineage>
        <taxon>Bacteria</taxon>
        <taxon>Bacillati</taxon>
        <taxon>Actinomycetota</taxon>
        <taxon>Actinomycetes</taxon>
        <taxon>Kineosporiales</taxon>
        <taxon>Kineosporiaceae</taxon>
        <taxon>Kineococcus</taxon>
    </lineage>
</organism>
<dbReference type="EMBL" id="JBGGTQ010000002">
    <property type="protein sequence ID" value="MEZ0491672.1"/>
    <property type="molecule type" value="Genomic_DNA"/>
</dbReference>
<evidence type="ECO:0000259" key="5">
    <source>
        <dbReference type="PROSITE" id="PS50977"/>
    </source>
</evidence>
<dbReference type="Proteomes" id="UP001566476">
    <property type="component" value="Unassembled WGS sequence"/>
</dbReference>
<keyword evidence="7" id="KW-1185">Reference proteome</keyword>
<dbReference type="PANTHER" id="PTHR47506">
    <property type="entry name" value="TRANSCRIPTIONAL REGULATORY PROTEIN"/>
    <property type="match status" value="1"/>
</dbReference>
<dbReference type="PRINTS" id="PR00455">
    <property type="entry name" value="HTHTETR"/>
</dbReference>
<comment type="caution">
    <text evidence="6">The sequence shown here is derived from an EMBL/GenBank/DDBJ whole genome shotgun (WGS) entry which is preliminary data.</text>
</comment>
<dbReference type="InterPro" id="IPR009057">
    <property type="entry name" value="Homeodomain-like_sf"/>
</dbReference>
<evidence type="ECO:0000256" key="1">
    <source>
        <dbReference type="ARBA" id="ARBA00023015"/>
    </source>
</evidence>
<name>A0ABV4HZ38_9ACTN</name>
<proteinExistence type="predicted"/>
<dbReference type="PROSITE" id="PS01081">
    <property type="entry name" value="HTH_TETR_1"/>
    <property type="match status" value="1"/>
</dbReference>
<feature type="DNA-binding region" description="H-T-H motif" evidence="4">
    <location>
        <begin position="29"/>
        <end position="48"/>
    </location>
</feature>
<keyword evidence="3" id="KW-0804">Transcription</keyword>
<dbReference type="SUPFAM" id="SSF46689">
    <property type="entry name" value="Homeodomain-like"/>
    <property type="match status" value="1"/>
</dbReference>
<dbReference type="PANTHER" id="PTHR47506:SF1">
    <property type="entry name" value="HTH-TYPE TRANSCRIPTIONAL REGULATOR YJDC"/>
    <property type="match status" value="1"/>
</dbReference>
<evidence type="ECO:0000313" key="7">
    <source>
        <dbReference type="Proteomes" id="UP001566476"/>
    </source>
</evidence>
<reference evidence="6 7" key="1">
    <citation type="submission" date="2024-07" db="EMBL/GenBank/DDBJ databases">
        <authorList>
            <person name="Thanompreechachai J."/>
            <person name="Duangmal K."/>
        </authorList>
    </citation>
    <scope>NUCLEOTIDE SEQUENCE [LARGE SCALE GENOMIC DNA]</scope>
    <source>
        <strain evidence="6 7">TBRC 1896</strain>
    </source>
</reference>
<evidence type="ECO:0000256" key="2">
    <source>
        <dbReference type="ARBA" id="ARBA00023125"/>
    </source>
</evidence>
<dbReference type="Gene3D" id="1.10.10.60">
    <property type="entry name" value="Homeodomain-like"/>
    <property type="match status" value="1"/>
</dbReference>
<keyword evidence="1" id="KW-0805">Transcription regulation</keyword>
<feature type="domain" description="HTH tetR-type" evidence="5">
    <location>
        <begin position="6"/>
        <end position="66"/>
    </location>
</feature>
<evidence type="ECO:0000256" key="4">
    <source>
        <dbReference type="PROSITE-ProRule" id="PRU00335"/>
    </source>
</evidence>
<sequence length="151" mass="16011">MARPRAFDVPAAITAAGEVFARLGYSATSIDDLVNALGLHRGSLYQAFGSKRGLFLAALHQAVHDELPQAGANVAAHPDTCAKELIEGPALDLLLVGALELAPSDAEIRDLVATACTDLDQHFTPRDGPPAAELLGRRLLRRAQLDSFVPH</sequence>
<dbReference type="InterPro" id="IPR023772">
    <property type="entry name" value="DNA-bd_HTH_TetR-type_CS"/>
</dbReference>
<evidence type="ECO:0000256" key="3">
    <source>
        <dbReference type="ARBA" id="ARBA00023163"/>
    </source>
</evidence>
<gene>
    <name evidence="6" type="ORF">AB2L28_05420</name>
</gene>
<dbReference type="Pfam" id="PF00440">
    <property type="entry name" value="TetR_N"/>
    <property type="match status" value="1"/>
</dbReference>
<dbReference type="InterPro" id="IPR001647">
    <property type="entry name" value="HTH_TetR"/>
</dbReference>
<evidence type="ECO:0000313" key="6">
    <source>
        <dbReference type="EMBL" id="MEZ0491672.1"/>
    </source>
</evidence>